<dbReference type="PANTHER" id="PTHR34857:SF2">
    <property type="entry name" value="SLL0384 PROTEIN"/>
    <property type="match status" value="1"/>
</dbReference>
<evidence type="ECO:0000256" key="5">
    <source>
        <dbReference type="ARBA" id="ARBA00023136"/>
    </source>
</evidence>
<dbReference type="GeneID" id="92859229"/>
<gene>
    <name evidence="8" type="ORF">CHCC16736_2920</name>
    <name evidence="7" type="ORF">I6G80_04245</name>
</gene>
<accession>A0A1Y0YNW6</accession>
<dbReference type="Proteomes" id="UP000595038">
    <property type="component" value="Chromosome"/>
</dbReference>
<feature type="transmembrane region" description="Helical" evidence="6">
    <location>
        <begin position="62"/>
        <end position="79"/>
    </location>
</feature>
<evidence type="ECO:0000256" key="2">
    <source>
        <dbReference type="ARBA" id="ARBA00022475"/>
    </source>
</evidence>
<protein>
    <submittedName>
        <fullName evidence="7">Energy-coupling factor transporter transmembrane protein EcfT</fullName>
    </submittedName>
    <submittedName>
        <fullName evidence="8">Putative HMP/thiamine permease protein YkoC</fullName>
    </submittedName>
</protein>
<dbReference type="CDD" id="cd16914">
    <property type="entry name" value="EcfT"/>
    <property type="match status" value="1"/>
</dbReference>
<evidence type="ECO:0000256" key="1">
    <source>
        <dbReference type="ARBA" id="ARBA00004141"/>
    </source>
</evidence>
<dbReference type="Proteomes" id="UP000435910">
    <property type="component" value="Unassembled WGS sequence"/>
</dbReference>
<feature type="transmembrane region" description="Helical" evidence="6">
    <location>
        <begin position="227"/>
        <end position="243"/>
    </location>
</feature>
<sequence length="244" mass="27658">MKSNGSLLSALNPSAKLFSHLLVMCILMFVSNPKPTFFIWLFAVVIGIFFGGWTLSYLSKRLLPYLIFFILVFWMMAAFGKGEETIWEWAWFRVTEESVGNGLTIALRMLGFVTYGLLFTSTTDLTQFIMSLIHQCRLSPKWAYGLLAGFRFVPLFQSELSQMKAAHKIRGYKQKNSWKAFIRYALPLFSQGIRKSERIAVAMEARGFTGTKDRTYYQTAGLSGKDFVYFAGLASVAAGILLTF</sequence>
<evidence type="ECO:0000256" key="4">
    <source>
        <dbReference type="ARBA" id="ARBA00022989"/>
    </source>
</evidence>
<dbReference type="InterPro" id="IPR003339">
    <property type="entry name" value="ABC/ECF_trnsptr_transmembrane"/>
</dbReference>
<dbReference type="RefSeq" id="WP_003186507.1">
    <property type="nucleotide sequence ID" value="NZ_BOQU01000002.1"/>
</dbReference>
<dbReference type="EMBL" id="NILC01000023">
    <property type="protein sequence ID" value="TWL27599.1"/>
    <property type="molecule type" value="Genomic_DNA"/>
</dbReference>
<dbReference type="AlphaFoldDB" id="A0A1Y0YNW6"/>
<comment type="subcellular location">
    <subcellularLocation>
        <location evidence="1">Membrane</location>
        <topology evidence="1">Multi-pass membrane protein</topology>
    </subcellularLocation>
</comment>
<keyword evidence="5 6" id="KW-0472">Membrane</keyword>
<keyword evidence="4 6" id="KW-1133">Transmembrane helix</keyword>
<evidence type="ECO:0000313" key="9">
    <source>
        <dbReference type="Proteomes" id="UP000435910"/>
    </source>
</evidence>
<keyword evidence="2" id="KW-1003">Cell membrane</keyword>
<reference evidence="7 10" key="2">
    <citation type="submission" date="2020-12" db="EMBL/GenBank/DDBJ databases">
        <title>FDA dAtabase for Regulatory Grade micrObial Sequences (FDA-ARGOS): Supporting development and validation of Infectious Disease Dx tests.</title>
        <authorList>
            <person name="Nelson B."/>
            <person name="Plummer A."/>
            <person name="Tallon L."/>
            <person name="Sadzewicz L."/>
            <person name="Zhao X."/>
            <person name="Boylan J."/>
            <person name="Ott S."/>
            <person name="Bowen H."/>
            <person name="Vavikolanu K."/>
            <person name="Mehta A."/>
            <person name="Aluvathingal J."/>
            <person name="Nadendla S."/>
            <person name="Myers T."/>
            <person name="Yan Y."/>
            <person name="Sichtig H."/>
        </authorList>
    </citation>
    <scope>NUCLEOTIDE SEQUENCE [LARGE SCALE GENOMIC DNA]</scope>
    <source>
        <strain evidence="7 10">FDAARGOS_923</strain>
    </source>
</reference>
<organism evidence="8 9">
    <name type="scientific">Bacillus licheniformis</name>
    <dbReference type="NCBI Taxonomy" id="1402"/>
    <lineage>
        <taxon>Bacteria</taxon>
        <taxon>Bacillati</taxon>
        <taxon>Bacillota</taxon>
        <taxon>Bacilli</taxon>
        <taxon>Bacillales</taxon>
        <taxon>Bacillaceae</taxon>
        <taxon>Bacillus</taxon>
    </lineage>
</organism>
<dbReference type="PANTHER" id="PTHR34857">
    <property type="entry name" value="SLL0384 PROTEIN"/>
    <property type="match status" value="1"/>
</dbReference>
<keyword evidence="3 6" id="KW-0812">Transmembrane</keyword>
<dbReference type="InterPro" id="IPR051611">
    <property type="entry name" value="ECF_transporter_component"/>
</dbReference>
<dbReference type="OMA" id="WGLIHIT"/>
<evidence type="ECO:0000313" key="7">
    <source>
        <dbReference type="EMBL" id="QPR73486.1"/>
    </source>
</evidence>
<proteinExistence type="predicted"/>
<evidence type="ECO:0000313" key="8">
    <source>
        <dbReference type="EMBL" id="TWL27599.1"/>
    </source>
</evidence>
<dbReference type="EMBL" id="CP065647">
    <property type="protein sequence ID" value="QPR73486.1"/>
    <property type="molecule type" value="Genomic_DNA"/>
</dbReference>
<dbReference type="Pfam" id="PF02361">
    <property type="entry name" value="CbiQ"/>
    <property type="match status" value="1"/>
</dbReference>
<evidence type="ECO:0000256" key="6">
    <source>
        <dbReference type="SAM" id="Phobius"/>
    </source>
</evidence>
<feature type="transmembrane region" description="Helical" evidence="6">
    <location>
        <begin position="37"/>
        <end position="55"/>
    </location>
</feature>
<reference evidence="8 9" key="1">
    <citation type="submission" date="2019-06" db="EMBL/GenBank/DDBJ databases">
        <title>Genome sequence analysis of &gt;100 Bacillus licheniformis strains suggests intrinsic resistance to this species.</title>
        <authorList>
            <person name="Wels M."/>
            <person name="Siezen R.J."/>
            <person name="Johansen E."/>
            <person name="Stuer-Lauridsen B."/>
            <person name="Bjerre K."/>
            <person name="Nielsen B.K.K."/>
        </authorList>
    </citation>
    <scope>NUCLEOTIDE SEQUENCE [LARGE SCALE GENOMIC DNA]</scope>
    <source>
        <strain evidence="8 9">BAC-16736</strain>
    </source>
</reference>
<dbReference type="GO" id="GO:0005886">
    <property type="term" value="C:plasma membrane"/>
    <property type="evidence" value="ECO:0007669"/>
    <property type="project" value="UniProtKB-ARBA"/>
</dbReference>
<evidence type="ECO:0000313" key="10">
    <source>
        <dbReference type="Proteomes" id="UP000595038"/>
    </source>
</evidence>
<name>A0A1Y0YNW6_BACLI</name>
<evidence type="ECO:0000256" key="3">
    <source>
        <dbReference type="ARBA" id="ARBA00022692"/>
    </source>
</evidence>
<feature type="transmembrane region" description="Helical" evidence="6">
    <location>
        <begin position="99"/>
        <end position="120"/>
    </location>
</feature>